<dbReference type="EMBL" id="CP004121">
    <property type="protein sequence ID" value="AGF57440.1"/>
    <property type="molecule type" value="Genomic_DNA"/>
</dbReference>
<dbReference type="Gene3D" id="1.10.150.130">
    <property type="match status" value="1"/>
</dbReference>
<name>M1LW74_9CLOT</name>
<evidence type="ECO:0000256" key="3">
    <source>
        <dbReference type="ARBA" id="ARBA00023172"/>
    </source>
</evidence>
<evidence type="ECO:0000313" key="8">
    <source>
        <dbReference type="Proteomes" id="UP000011728"/>
    </source>
</evidence>
<dbReference type="InterPro" id="IPR044068">
    <property type="entry name" value="CB"/>
</dbReference>
<dbReference type="InterPro" id="IPR010998">
    <property type="entry name" value="Integrase_recombinase_N"/>
</dbReference>
<proteinExistence type="inferred from homology"/>
<dbReference type="OrthoDB" id="9785687at2"/>
<comment type="similarity">
    <text evidence="1">Belongs to the 'phage' integrase family.</text>
</comment>
<evidence type="ECO:0000259" key="5">
    <source>
        <dbReference type="PROSITE" id="PS51898"/>
    </source>
</evidence>
<dbReference type="InterPro" id="IPR025269">
    <property type="entry name" value="SAM-like_dom"/>
</dbReference>
<dbReference type="InterPro" id="IPR013762">
    <property type="entry name" value="Integrase-like_cat_sf"/>
</dbReference>
<evidence type="ECO:0000256" key="2">
    <source>
        <dbReference type="ARBA" id="ARBA00023125"/>
    </source>
</evidence>
<dbReference type="InterPro" id="IPR002104">
    <property type="entry name" value="Integrase_catalytic"/>
</dbReference>
<dbReference type="GO" id="GO:0006310">
    <property type="term" value="P:DNA recombination"/>
    <property type="evidence" value="ECO:0007669"/>
    <property type="project" value="UniProtKB-KW"/>
</dbReference>
<keyword evidence="8" id="KW-1185">Reference proteome</keyword>
<dbReference type="AlphaFoldDB" id="M1LW74"/>
<dbReference type="InterPro" id="IPR011010">
    <property type="entry name" value="DNA_brk_join_enz"/>
</dbReference>
<dbReference type="RefSeq" id="WP_015393756.1">
    <property type="nucleotide sequence ID" value="NC_020291.1"/>
</dbReference>
<dbReference type="KEGG" id="csr:Cspa_c36800"/>
<evidence type="ECO:0000313" key="7">
    <source>
        <dbReference type="EMBL" id="AGF57440.1"/>
    </source>
</evidence>
<evidence type="ECO:0000259" key="6">
    <source>
        <dbReference type="PROSITE" id="PS51900"/>
    </source>
</evidence>
<dbReference type="STRING" id="36745.CLSAP_34600"/>
<dbReference type="GO" id="GO:0015074">
    <property type="term" value="P:DNA integration"/>
    <property type="evidence" value="ECO:0007669"/>
    <property type="project" value="InterPro"/>
</dbReference>
<dbReference type="Proteomes" id="UP000011728">
    <property type="component" value="Chromosome"/>
</dbReference>
<feature type="domain" description="Tyr recombinase" evidence="5">
    <location>
        <begin position="178"/>
        <end position="386"/>
    </location>
</feature>
<organism evidence="7 8">
    <name type="scientific">Clostridium saccharoperbutylacetonicum N1-4(HMT)</name>
    <dbReference type="NCBI Taxonomy" id="931276"/>
    <lineage>
        <taxon>Bacteria</taxon>
        <taxon>Bacillati</taxon>
        <taxon>Bacillota</taxon>
        <taxon>Clostridia</taxon>
        <taxon>Eubacteriales</taxon>
        <taxon>Clostridiaceae</taxon>
        <taxon>Clostridium</taxon>
    </lineage>
</organism>
<dbReference type="PROSITE" id="PS51898">
    <property type="entry name" value="TYR_RECOMBINASE"/>
    <property type="match status" value="1"/>
</dbReference>
<dbReference type="Pfam" id="PF13102">
    <property type="entry name" value="Phage_int_SAM_5"/>
    <property type="match status" value="1"/>
</dbReference>
<dbReference type="HOGENOM" id="CLU_027562_17_1_9"/>
<evidence type="ECO:0000256" key="1">
    <source>
        <dbReference type="ARBA" id="ARBA00008857"/>
    </source>
</evidence>
<keyword evidence="3" id="KW-0233">DNA recombination</keyword>
<dbReference type="PANTHER" id="PTHR30349">
    <property type="entry name" value="PHAGE INTEGRASE-RELATED"/>
    <property type="match status" value="1"/>
</dbReference>
<dbReference type="GO" id="GO:0003677">
    <property type="term" value="F:DNA binding"/>
    <property type="evidence" value="ECO:0007669"/>
    <property type="project" value="UniProtKB-UniRule"/>
</dbReference>
<sequence length="392" mass="45372">MAVKTNFTSNGKEYYRLTCDIGIDANGKRIRKQFVGKNKKEAEQKKQDYLNKSRMGIQDKTLWFSQSMRSWLFEVVKMSGNIKASSFSRYAGIYSKYFKNCSISHISLDKLESIDIQRYYNDLHKQGKSSNIIKNNIKLLKQFLNYAVDCGYILRNPCSGKRVVIPKDKTKNITDKITDVPIFSKESMQKILSLKEDTKIRYLSLISYATGMRRGEILGLKESDIDYDNMEIHIRRNLVTTLVYDDDGTKHKETFIDKTKTNTSVRDIPLPNNLIPIIKSAIALKKKDMLKCGNSYNRTNKDFIFLTEAGEYIDAGNIDKSWIYFLKRCKVDHLKFHALRHTYATLQFENNIRIETVSKLLGHASIEITSNIYTHVMKKEKQKAIDTLALLN</sequence>
<dbReference type="PANTHER" id="PTHR30349:SF64">
    <property type="entry name" value="PROPHAGE INTEGRASE INTD-RELATED"/>
    <property type="match status" value="1"/>
</dbReference>
<accession>M1LW74</accession>
<dbReference type="PATRIC" id="fig|931276.5.peg.3710"/>
<dbReference type="InterPro" id="IPR050090">
    <property type="entry name" value="Tyrosine_recombinase_XerCD"/>
</dbReference>
<dbReference type="CDD" id="cd01189">
    <property type="entry name" value="INT_ICEBs1_C_like"/>
    <property type="match status" value="1"/>
</dbReference>
<gene>
    <name evidence="7" type="ORF">Cspa_c36800</name>
</gene>
<dbReference type="Gene3D" id="1.10.443.10">
    <property type="entry name" value="Intergrase catalytic core"/>
    <property type="match status" value="1"/>
</dbReference>
<protein>
    <submittedName>
        <fullName evidence="7">Tyrosine recombinase XerC-like protein</fullName>
    </submittedName>
</protein>
<keyword evidence="2 4" id="KW-0238">DNA-binding</keyword>
<evidence type="ECO:0000256" key="4">
    <source>
        <dbReference type="PROSITE-ProRule" id="PRU01248"/>
    </source>
</evidence>
<dbReference type="SUPFAM" id="SSF56349">
    <property type="entry name" value="DNA breaking-rejoining enzymes"/>
    <property type="match status" value="1"/>
</dbReference>
<dbReference type="eggNOG" id="COG0582">
    <property type="taxonomic scope" value="Bacteria"/>
</dbReference>
<dbReference type="PROSITE" id="PS51900">
    <property type="entry name" value="CB"/>
    <property type="match status" value="1"/>
</dbReference>
<feature type="domain" description="Core-binding (CB)" evidence="6">
    <location>
        <begin position="66"/>
        <end position="148"/>
    </location>
</feature>
<dbReference type="Pfam" id="PF00589">
    <property type="entry name" value="Phage_integrase"/>
    <property type="match status" value="1"/>
</dbReference>
<reference evidence="7 8" key="1">
    <citation type="submission" date="2013-02" db="EMBL/GenBank/DDBJ databases">
        <title>Genome sequence of Clostridium saccharoperbutylacetonicum N1-4(HMT).</title>
        <authorList>
            <person name="Poehlein A."/>
            <person name="Daniel R."/>
        </authorList>
    </citation>
    <scope>NUCLEOTIDE SEQUENCE [LARGE SCALE GENOMIC DNA]</scope>
    <source>
        <strain evidence="8">N1-4(HMT)</strain>
    </source>
</reference>